<evidence type="ECO:0000313" key="2">
    <source>
        <dbReference type="EMBL" id="MDS3859793.1"/>
    </source>
</evidence>
<protein>
    <submittedName>
        <fullName evidence="2">Uncharacterized protein</fullName>
    </submittedName>
</protein>
<evidence type="ECO:0000313" key="3">
    <source>
        <dbReference type="Proteomes" id="UP001268256"/>
    </source>
</evidence>
<dbReference type="Proteomes" id="UP001268256">
    <property type="component" value="Unassembled WGS sequence"/>
</dbReference>
<accession>A0AAE4FQG3</accession>
<feature type="region of interest" description="Disordered" evidence="1">
    <location>
        <begin position="159"/>
        <end position="207"/>
    </location>
</feature>
<name>A0AAE4FQG3_9CYAN</name>
<dbReference type="AlphaFoldDB" id="A0AAE4FQG3"/>
<reference evidence="3" key="1">
    <citation type="submission" date="2023-07" db="EMBL/GenBank/DDBJ databases">
        <authorList>
            <person name="Luz R."/>
            <person name="Cordeiro R."/>
            <person name="Fonseca A."/>
            <person name="Goncalves V."/>
        </authorList>
    </citation>
    <scope>NUCLEOTIDE SEQUENCE [LARGE SCALE GENOMIC DNA]</scope>
    <source>
        <strain evidence="3">BACA0444</strain>
    </source>
</reference>
<gene>
    <name evidence="2" type="ORF">RIF25_03120</name>
</gene>
<keyword evidence="3" id="KW-1185">Reference proteome</keyword>
<evidence type="ECO:0000256" key="1">
    <source>
        <dbReference type="SAM" id="MobiDB-lite"/>
    </source>
</evidence>
<proteinExistence type="predicted"/>
<dbReference type="RefSeq" id="WP_322877097.1">
    <property type="nucleotide sequence ID" value="NZ_JAVMIP010000002.1"/>
</dbReference>
<organism evidence="2 3">
    <name type="scientific">Pseudocalidococcus azoricus BACA0444</name>
    <dbReference type="NCBI Taxonomy" id="2918990"/>
    <lineage>
        <taxon>Bacteria</taxon>
        <taxon>Bacillati</taxon>
        <taxon>Cyanobacteriota</taxon>
        <taxon>Cyanophyceae</taxon>
        <taxon>Acaryochloridales</taxon>
        <taxon>Thermosynechococcaceae</taxon>
        <taxon>Pseudocalidococcus</taxon>
        <taxon>Pseudocalidococcus azoricus</taxon>
    </lineage>
</organism>
<sequence>MGRRWFWLTVVLVAVALIGFHSRELIPSSQAQTYLGPKQAASQIYQALPDLPLENTYLRQDSGAVATDSTLVERFIQYHTSVKGRSPFYRFDWQLTFADYLGLNDYLEPAAYPGRNFLSTNPMAQDIAAIQTLTYAQRQSLLKILATLYGDREIILSSPTQTAPPIPAAAPPTRQLKPAPRPGEADLLAPPPQPRPMPTGDARFLLP</sequence>
<dbReference type="EMBL" id="JAVMIP010000002">
    <property type="protein sequence ID" value="MDS3859793.1"/>
    <property type="molecule type" value="Genomic_DNA"/>
</dbReference>
<comment type="caution">
    <text evidence="2">The sequence shown here is derived from an EMBL/GenBank/DDBJ whole genome shotgun (WGS) entry which is preliminary data.</text>
</comment>